<evidence type="ECO:0000256" key="2">
    <source>
        <dbReference type="ARBA" id="ARBA00022737"/>
    </source>
</evidence>
<dbReference type="PANTHER" id="PTHR44090:SF1">
    <property type="entry name" value="SUPERKILLER COMPLEX PROTEIN 8"/>
    <property type="match status" value="1"/>
</dbReference>
<evidence type="ECO:0000256" key="1">
    <source>
        <dbReference type="ARBA" id="ARBA00022574"/>
    </source>
</evidence>
<evidence type="ECO:0000256" key="3">
    <source>
        <dbReference type="PROSITE-ProRule" id="PRU00221"/>
    </source>
</evidence>
<proteinExistence type="predicted"/>
<dbReference type="OrthoDB" id="538223at2759"/>
<dbReference type="STRING" id="4097.A0A1S3YQ32"/>
<protein>
    <submittedName>
        <fullName evidence="4">WD repeat-containing protein VIP3-like</fullName>
    </submittedName>
</protein>
<dbReference type="SMR" id="A0A1S3YQ32"/>
<dbReference type="SMART" id="SM00320">
    <property type="entry name" value="WD40"/>
    <property type="match status" value="2"/>
</dbReference>
<gene>
    <name evidence="4" type="primary">LOC107778554</name>
</gene>
<dbReference type="KEGG" id="nta:107778554"/>
<dbReference type="AlphaFoldDB" id="A0A1S3YQ32"/>
<sequence>METNVGLTLPDLSNKTWAARDDCQNLSVESKAIKMVKCRSNADVRVGDTTKNGEKKAPLDSIQNAHDDSIWTATWIPSTEESLALLLTGGLDETVRLCDPKNFTCIQTFTGHCLGIVSVAAHPTRRIAASTSIDSFIRVFEVDTNNTIATLEAPPSEVWQLQFSPNMRTIRWQMLSDLL</sequence>
<reference evidence="4" key="1">
    <citation type="submission" date="2025-08" db="UniProtKB">
        <authorList>
            <consortium name="RefSeq"/>
        </authorList>
    </citation>
    <scope>IDENTIFICATION</scope>
</reference>
<feature type="repeat" description="WD" evidence="3">
    <location>
        <begin position="109"/>
        <end position="150"/>
    </location>
</feature>
<keyword evidence="1 3" id="KW-0853">WD repeat</keyword>
<dbReference type="GO" id="GO:0016593">
    <property type="term" value="C:Cdc73/Paf1 complex"/>
    <property type="evidence" value="ECO:0000318"/>
    <property type="project" value="GO_Central"/>
</dbReference>
<dbReference type="PaxDb" id="4097-A0A1S3YQ32"/>
<dbReference type="InterPro" id="IPR001680">
    <property type="entry name" value="WD40_rpt"/>
</dbReference>
<dbReference type="PANTHER" id="PTHR44090">
    <property type="entry name" value="WD REPEAT-CONTAINING PROTEIN 61"/>
    <property type="match status" value="1"/>
</dbReference>
<keyword evidence="2" id="KW-0677">Repeat</keyword>
<accession>A0A1S3YQ32</accession>
<name>A0A1S3YQ32_TOBAC</name>
<organism evidence="4">
    <name type="scientific">Nicotiana tabacum</name>
    <name type="common">Common tobacco</name>
    <dbReference type="NCBI Taxonomy" id="4097"/>
    <lineage>
        <taxon>Eukaryota</taxon>
        <taxon>Viridiplantae</taxon>
        <taxon>Streptophyta</taxon>
        <taxon>Embryophyta</taxon>
        <taxon>Tracheophyta</taxon>
        <taxon>Spermatophyta</taxon>
        <taxon>Magnoliopsida</taxon>
        <taxon>eudicotyledons</taxon>
        <taxon>Gunneridae</taxon>
        <taxon>Pentapetalae</taxon>
        <taxon>asterids</taxon>
        <taxon>lamiids</taxon>
        <taxon>Solanales</taxon>
        <taxon>Solanaceae</taxon>
        <taxon>Nicotianoideae</taxon>
        <taxon>Nicotianeae</taxon>
        <taxon>Nicotiana</taxon>
    </lineage>
</organism>
<dbReference type="InterPro" id="IPR036322">
    <property type="entry name" value="WD40_repeat_dom_sf"/>
</dbReference>
<dbReference type="Gene3D" id="2.130.10.10">
    <property type="entry name" value="YVTN repeat-like/Quinoprotein amine dehydrogenase"/>
    <property type="match status" value="1"/>
</dbReference>
<dbReference type="InterPro" id="IPR051510">
    <property type="entry name" value="SKI8"/>
</dbReference>
<dbReference type="InterPro" id="IPR015943">
    <property type="entry name" value="WD40/YVTN_repeat-like_dom_sf"/>
</dbReference>
<dbReference type="PROSITE" id="PS50082">
    <property type="entry name" value="WD_REPEATS_2"/>
    <property type="match status" value="1"/>
</dbReference>
<dbReference type="OMA" id="METEMKC"/>
<dbReference type="RefSeq" id="XP_016454319.1">
    <property type="nucleotide sequence ID" value="XM_016598833.1"/>
</dbReference>
<dbReference type="Pfam" id="PF00400">
    <property type="entry name" value="WD40"/>
    <property type="match status" value="1"/>
</dbReference>
<dbReference type="SUPFAM" id="SSF50978">
    <property type="entry name" value="WD40 repeat-like"/>
    <property type="match status" value="1"/>
</dbReference>
<evidence type="ECO:0000313" key="4">
    <source>
        <dbReference type="RefSeq" id="XP_016454319.1"/>
    </source>
</evidence>